<dbReference type="AlphaFoldDB" id="I7LDF8"/>
<feature type="region of interest" description="Disordered" evidence="1">
    <location>
        <begin position="36"/>
        <end position="60"/>
    </location>
</feature>
<evidence type="ECO:0000256" key="1">
    <source>
        <dbReference type="SAM" id="MobiDB-lite"/>
    </source>
</evidence>
<name>I7LDF8_9LACO</name>
<gene>
    <name evidence="2" type="ORF">BN53_01935</name>
</gene>
<dbReference type="RefSeq" id="WP_009559416.1">
    <property type="nucleotide sequence ID" value="NZ_AYZN01000002.1"/>
</dbReference>
<proteinExistence type="predicted"/>
<dbReference type="PATRIC" id="fig|1423790.3.peg.955"/>
<protein>
    <submittedName>
        <fullName evidence="2">Uncharacterized protein</fullName>
    </submittedName>
</protein>
<dbReference type="STRING" id="1423790.BN53_01935"/>
<dbReference type="EMBL" id="CAKD01000013">
    <property type="protein sequence ID" value="CCI84863.1"/>
    <property type="molecule type" value="Genomic_DNA"/>
</dbReference>
<evidence type="ECO:0000313" key="2">
    <source>
        <dbReference type="EMBL" id="CCI84863.1"/>
    </source>
</evidence>
<organism evidence="2 3">
    <name type="scientific">Lactobacillus pasteurii DSM 23907 = CRBIP 24.76</name>
    <dbReference type="NCBI Taxonomy" id="1423790"/>
    <lineage>
        <taxon>Bacteria</taxon>
        <taxon>Bacillati</taxon>
        <taxon>Bacillota</taxon>
        <taxon>Bacilli</taxon>
        <taxon>Lactobacillales</taxon>
        <taxon>Lactobacillaceae</taxon>
        <taxon>Lactobacillus</taxon>
    </lineage>
</organism>
<dbReference type="Proteomes" id="UP000009311">
    <property type="component" value="Unassembled WGS sequence"/>
</dbReference>
<sequence>MKKALVGAGAVIAGIGAGYAAIKLLHKKSEVVEDIEDEDRGVSPIEEVEEEKDEKIKPTADAINRPYKPIEY</sequence>
<accession>I7LDF8</accession>
<reference evidence="2 3" key="1">
    <citation type="submission" date="2012-06" db="EMBL/GenBank/DDBJ databases">
        <title>Draft Genome Sequence of Lactobacillus pasteurii CRBIP 24.76T.</title>
        <authorList>
            <person name="Cousin S."/>
            <person name="Bouchier C."/>
            <person name="Loux V."/>
            <person name="Ma L."/>
            <person name="Creno S."/>
            <person name="Bizet C."/>
            <person name="Clermont D."/>
        </authorList>
    </citation>
    <scope>NUCLEOTIDE SEQUENCE [LARGE SCALE GENOMIC DNA]</scope>
    <source>
        <strain evidence="3">CRBIP 24.76T</strain>
    </source>
</reference>
<comment type="caution">
    <text evidence="2">The sequence shown here is derived from an EMBL/GenBank/DDBJ whole genome shotgun (WGS) entry which is preliminary data.</text>
</comment>
<evidence type="ECO:0000313" key="3">
    <source>
        <dbReference type="Proteomes" id="UP000009311"/>
    </source>
</evidence>
<keyword evidence="3" id="KW-1185">Reference proteome</keyword>